<feature type="region of interest" description="Disordered" evidence="1">
    <location>
        <begin position="1"/>
        <end position="55"/>
    </location>
</feature>
<protein>
    <submittedName>
        <fullName evidence="2">Uncharacterized protein</fullName>
    </submittedName>
</protein>
<proteinExistence type="predicted"/>
<accession>A0A395VBH4</accession>
<evidence type="ECO:0000256" key="1">
    <source>
        <dbReference type="SAM" id="MobiDB-lite"/>
    </source>
</evidence>
<feature type="compositionally biased region" description="Basic and acidic residues" evidence="1">
    <location>
        <begin position="1"/>
        <end position="17"/>
    </location>
</feature>
<name>A0A395VBH4_9FIRM</name>
<dbReference type="Proteomes" id="UP000266172">
    <property type="component" value="Unassembled WGS sequence"/>
</dbReference>
<reference evidence="2 3" key="1">
    <citation type="submission" date="2018-08" db="EMBL/GenBank/DDBJ databases">
        <title>A genome reference for cultivated species of the human gut microbiota.</title>
        <authorList>
            <person name="Zou Y."/>
            <person name="Xue W."/>
            <person name="Luo G."/>
        </authorList>
    </citation>
    <scope>NUCLEOTIDE SEQUENCE [LARGE SCALE GENOMIC DNA]</scope>
    <source>
        <strain evidence="2 3">AF22-12AC</strain>
    </source>
</reference>
<evidence type="ECO:0000313" key="3">
    <source>
        <dbReference type="Proteomes" id="UP000266172"/>
    </source>
</evidence>
<comment type="caution">
    <text evidence="2">The sequence shown here is derived from an EMBL/GenBank/DDBJ whole genome shotgun (WGS) entry which is preliminary data.</text>
</comment>
<dbReference type="EMBL" id="QRVL01000002">
    <property type="protein sequence ID" value="RGS41641.1"/>
    <property type="molecule type" value="Genomic_DNA"/>
</dbReference>
<evidence type="ECO:0000313" key="2">
    <source>
        <dbReference type="EMBL" id="RGS41641.1"/>
    </source>
</evidence>
<gene>
    <name evidence="2" type="ORF">DWX93_05925</name>
</gene>
<feature type="compositionally biased region" description="Basic and acidic residues" evidence="1">
    <location>
        <begin position="39"/>
        <end position="50"/>
    </location>
</feature>
<dbReference type="AlphaFoldDB" id="A0A395VBH4"/>
<organism evidence="2 3">
    <name type="scientific">Roseburia hominis</name>
    <dbReference type="NCBI Taxonomy" id="301301"/>
    <lineage>
        <taxon>Bacteria</taxon>
        <taxon>Bacillati</taxon>
        <taxon>Bacillota</taxon>
        <taxon>Clostridia</taxon>
        <taxon>Lachnospirales</taxon>
        <taxon>Lachnospiraceae</taxon>
        <taxon>Roseburia</taxon>
    </lineage>
</organism>
<sequence>MMARGLERRDTLSERNRTNGIFKGRGRRRIPGTIAPDRQNGKDLPPHRPDVCGLRTRMPGRTVLRAMMARSPKAASFKRTAAKAVPLTA</sequence>